<dbReference type="CDD" id="cd01949">
    <property type="entry name" value="GGDEF"/>
    <property type="match status" value="1"/>
</dbReference>
<evidence type="ECO:0000259" key="3">
    <source>
        <dbReference type="PROSITE" id="PS50887"/>
    </source>
</evidence>
<dbReference type="InterPro" id="IPR050469">
    <property type="entry name" value="Diguanylate_Cyclase"/>
</dbReference>
<dbReference type="Gene3D" id="3.30.70.270">
    <property type="match status" value="1"/>
</dbReference>
<dbReference type="NCBIfam" id="TIGR00254">
    <property type="entry name" value="GGDEF"/>
    <property type="match status" value="1"/>
</dbReference>
<evidence type="ECO:0000313" key="4">
    <source>
        <dbReference type="EMBL" id="TWB18620.1"/>
    </source>
</evidence>
<gene>
    <name evidence="4" type="ORF">FBZ88_12491</name>
</gene>
<dbReference type="NCBIfam" id="NF007380">
    <property type="entry name" value="PRK09894.1"/>
    <property type="match status" value="1"/>
</dbReference>
<organism evidence="4 5">
    <name type="scientific">Nitrospirillum amazonense</name>
    <dbReference type="NCBI Taxonomy" id="28077"/>
    <lineage>
        <taxon>Bacteria</taxon>
        <taxon>Pseudomonadati</taxon>
        <taxon>Pseudomonadota</taxon>
        <taxon>Alphaproteobacteria</taxon>
        <taxon>Rhodospirillales</taxon>
        <taxon>Azospirillaceae</taxon>
        <taxon>Nitrospirillum</taxon>
    </lineage>
</organism>
<dbReference type="Pfam" id="PF00990">
    <property type="entry name" value="GGDEF"/>
    <property type="match status" value="1"/>
</dbReference>
<evidence type="ECO:0000313" key="5">
    <source>
        <dbReference type="Proteomes" id="UP000316545"/>
    </source>
</evidence>
<dbReference type="GO" id="GO:0052621">
    <property type="term" value="F:diguanylate cyclase activity"/>
    <property type="evidence" value="ECO:0007669"/>
    <property type="project" value="UniProtKB-EC"/>
</dbReference>
<dbReference type="EC" id="2.7.7.65" evidence="1"/>
<dbReference type="AlphaFoldDB" id="A0A560FAI7"/>
<dbReference type="PANTHER" id="PTHR45138">
    <property type="entry name" value="REGULATORY COMPONENTS OF SENSORY TRANSDUCTION SYSTEM"/>
    <property type="match status" value="1"/>
</dbReference>
<dbReference type="InterPro" id="IPR043128">
    <property type="entry name" value="Rev_trsase/Diguanyl_cyclase"/>
</dbReference>
<comment type="catalytic activity">
    <reaction evidence="2">
        <text>2 GTP = 3',3'-c-di-GMP + 2 diphosphate</text>
        <dbReference type="Rhea" id="RHEA:24898"/>
        <dbReference type="ChEBI" id="CHEBI:33019"/>
        <dbReference type="ChEBI" id="CHEBI:37565"/>
        <dbReference type="ChEBI" id="CHEBI:58805"/>
        <dbReference type="EC" id="2.7.7.65"/>
    </reaction>
</comment>
<dbReference type="SMART" id="SM00267">
    <property type="entry name" value="GGDEF"/>
    <property type="match status" value="1"/>
</dbReference>
<accession>A0A560FAI7</accession>
<reference evidence="4 5" key="1">
    <citation type="submission" date="2019-06" db="EMBL/GenBank/DDBJ databases">
        <title>Genomic Encyclopedia of Type Strains, Phase IV (KMG-V): Genome sequencing to study the core and pangenomes of soil and plant-associated prokaryotes.</title>
        <authorList>
            <person name="Whitman W."/>
        </authorList>
    </citation>
    <scope>NUCLEOTIDE SEQUENCE [LARGE SCALE GENOMIC DNA]</scope>
    <source>
        <strain evidence="4 5">BR 11865</strain>
    </source>
</reference>
<dbReference type="EMBL" id="VITO01000024">
    <property type="protein sequence ID" value="TWB18620.1"/>
    <property type="molecule type" value="Genomic_DNA"/>
</dbReference>
<dbReference type="SUPFAM" id="SSF55073">
    <property type="entry name" value="Nucleotide cyclase"/>
    <property type="match status" value="1"/>
</dbReference>
<evidence type="ECO:0000256" key="1">
    <source>
        <dbReference type="ARBA" id="ARBA00012528"/>
    </source>
</evidence>
<sequence>MRHTAPSQDPFPAMNESSPLPSAAGLAGVVDEHLRWIGQWHRAAFFNLGDGAPLPTPVAFPAWVRGASGSELADQPAIDRAISLHDQMHRMARLVHMRAAEGQPPSLQSYEAVIEKFDEFMLLLRRIERAFSVAGSGIDPLTGLRNRTGLREEMEREVNRYRRTGRPFCVALCDLDKFKSVNDTYGHEAGDRVLMAAAGAVNQGIRSFDEAFRLGGEEILILLKDATIMDGYAVVERLRQDMETVSVAIGGGRAIRFTASFGLAEARPDCDPEDLVAEADAALYTAKRQGRNQVVRATPPA</sequence>
<dbReference type="InterPro" id="IPR000160">
    <property type="entry name" value="GGDEF_dom"/>
</dbReference>
<name>A0A560FAI7_9PROT</name>
<comment type="caution">
    <text evidence="4">The sequence shown here is derived from an EMBL/GenBank/DDBJ whole genome shotgun (WGS) entry which is preliminary data.</text>
</comment>
<dbReference type="FunFam" id="3.30.70.270:FF:000001">
    <property type="entry name" value="Diguanylate cyclase domain protein"/>
    <property type="match status" value="1"/>
</dbReference>
<proteinExistence type="predicted"/>
<evidence type="ECO:0000256" key="2">
    <source>
        <dbReference type="ARBA" id="ARBA00034247"/>
    </source>
</evidence>
<feature type="domain" description="GGDEF" evidence="3">
    <location>
        <begin position="166"/>
        <end position="299"/>
    </location>
</feature>
<dbReference type="InterPro" id="IPR029787">
    <property type="entry name" value="Nucleotide_cyclase"/>
</dbReference>
<dbReference type="Proteomes" id="UP000316545">
    <property type="component" value="Unassembled WGS sequence"/>
</dbReference>
<keyword evidence="5" id="KW-1185">Reference proteome</keyword>
<dbReference type="PANTHER" id="PTHR45138:SF9">
    <property type="entry name" value="DIGUANYLATE CYCLASE DGCM-RELATED"/>
    <property type="match status" value="1"/>
</dbReference>
<dbReference type="PROSITE" id="PS50887">
    <property type="entry name" value="GGDEF"/>
    <property type="match status" value="1"/>
</dbReference>
<protein>
    <recommendedName>
        <fullName evidence="1">diguanylate cyclase</fullName>
        <ecNumber evidence="1">2.7.7.65</ecNumber>
    </recommendedName>
</protein>